<dbReference type="Gene3D" id="3.40.50.12160">
    <property type="entry name" value="Methylthiotransferase, N-terminal domain"/>
    <property type="match status" value="1"/>
</dbReference>
<feature type="domain" description="MTTase N-terminal" evidence="13">
    <location>
        <begin position="6"/>
        <end position="127"/>
    </location>
</feature>
<dbReference type="InterPro" id="IPR023404">
    <property type="entry name" value="rSAM_horseshoe"/>
</dbReference>
<evidence type="ECO:0000256" key="9">
    <source>
        <dbReference type="ARBA" id="ARBA00033765"/>
    </source>
</evidence>
<dbReference type="Gene3D" id="3.80.30.20">
    <property type="entry name" value="tm_1862 like domain"/>
    <property type="match status" value="1"/>
</dbReference>
<comment type="cofactor">
    <cofactor evidence="1">
        <name>[4Fe-4S] cluster</name>
        <dbReference type="ChEBI" id="CHEBI:49883"/>
    </cofactor>
</comment>
<keyword evidence="8" id="KW-0411">Iron-sulfur</keyword>
<proteinExistence type="predicted"/>
<comment type="caution">
    <text evidence="15">The sequence shown here is derived from an EMBL/GenBank/DDBJ whole genome shotgun (WGS) entry which is preliminary data.</text>
</comment>
<evidence type="ECO:0000256" key="5">
    <source>
        <dbReference type="ARBA" id="ARBA00022691"/>
    </source>
</evidence>
<dbReference type="AlphaFoldDB" id="A0A1F4UTB0"/>
<dbReference type="FunFam" id="3.80.30.20:FF:000001">
    <property type="entry name" value="tRNA-2-methylthio-N(6)-dimethylallyladenosine synthase 2"/>
    <property type="match status" value="1"/>
</dbReference>
<evidence type="ECO:0000256" key="6">
    <source>
        <dbReference type="ARBA" id="ARBA00022723"/>
    </source>
</evidence>
<dbReference type="GO" id="GO:0005829">
    <property type="term" value="C:cytosol"/>
    <property type="evidence" value="ECO:0007669"/>
    <property type="project" value="TreeGrafter"/>
</dbReference>
<dbReference type="STRING" id="1802617.A2886_03400"/>
<keyword evidence="7" id="KW-0408">Iron</keyword>
<dbReference type="NCBIfam" id="TIGR00089">
    <property type="entry name" value="MiaB/RimO family radical SAM methylthiotransferase"/>
    <property type="match status" value="1"/>
</dbReference>
<evidence type="ECO:0000313" key="15">
    <source>
        <dbReference type="EMBL" id="OGC47443.1"/>
    </source>
</evidence>
<dbReference type="SMART" id="SM00729">
    <property type="entry name" value="Elp3"/>
    <property type="match status" value="1"/>
</dbReference>
<evidence type="ECO:0000256" key="10">
    <source>
        <dbReference type="ARBA" id="ARBA00068570"/>
    </source>
</evidence>
<dbReference type="Proteomes" id="UP000176608">
    <property type="component" value="Unassembled WGS sequence"/>
</dbReference>
<keyword evidence="6" id="KW-0479">Metal-binding</keyword>
<evidence type="ECO:0000256" key="8">
    <source>
        <dbReference type="ARBA" id="ARBA00023014"/>
    </source>
</evidence>
<feature type="domain" description="Radical SAM core" evidence="14">
    <location>
        <begin position="144"/>
        <end position="384"/>
    </location>
</feature>
<dbReference type="PANTHER" id="PTHR43020:SF2">
    <property type="entry name" value="MITOCHONDRIAL TRNA METHYLTHIOTRANSFERASE CDK5RAP1"/>
    <property type="match status" value="1"/>
</dbReference>
<comment type="function">
    <text evidence="2">Catalyzes the methylthiolation of N6-(dimethylallyl)adenosine (i(6)A), leading to the formation of 2-methylthio-N6-(dimethylallyl)adenosine (ms(2)i(6)A) at position 37 in tRNAs that read codons beginning with uridine.</text>
</comment>
<dbReference type="PANTHER" id="PTHR43020">
    <property type="entry name" value="CDK5 REGULATORY SUBUNIT-ASSOCIATED PROTEIN 1"/>
    <property type="match status" value="1"/>
</dbReference>
<evidence type="ECO:0000313" key="16">
    <source>
        <dbReference type="Proteomes" id="UP000176608"/>
    </source>
</evidence>
<dbReference type="PROSITE" id="PS51449">
    <property type="entry name" value="MTTASE_N"/>
    <property type="match status" value="1"/>
</dbReference>
<dbReference type="InterPro" id="IPR005839">
    <property type="entry name" value="Methylthiotransferase"/>
</dbReference>
<keyword evidence="3" id="KW-0004">4Fe-4S</keyword>
<dbReference type="EC" id="2.8.4.3" evidence="9"/>
<dbReference type="SFLD" id="SFLDG01082">
    <property type="entry name" value="B12-binding_domain_containing"/>
    <property type="match status" value="1"/>
</dbReference>
<dbReference type="GO" id="GO:0046872">
    <property type="term" value="F:metal ion binding"/>
    <property type="evidence" value="ECO:0007669"/>
    <property type="project" value="UniProtKB-KW"/>
</dbReference>
<dbReference type="SUPFAM" id="SSF102114">
    <property type="entry name" value="Radical SAM enzymes"/>
    <property type="match status" value="1"/>
</dbReference>
<evidence type="ECO:0000256" key="3">
    <source>
        <dbReference type="ARBA" id="ARBA00022485"/>
    </source>
</evidence>
<dbReference type="Pfam" id="PF04055">
    <property type="entry name" value="Radical_SAM"/>
    <property type="match status" value="1"/>
</dbReference>
<dbReference type="InterPro" id="IPR038135">
    <property type="entry name" value="Methylthiotransferase_N_sf"/>
</dbReference>
<dbReference type="PROSITE" id="PS51918">
    <property type="entry name" value="RADICAL_SAM"/>
    <property type="match status" value="1"/>
</dbReference>
<evidence type="ECO:0000256" key="7">
    <source>
        <dbReference type="ARBA" id="ARBA00023004"/>
    </source>
</evidence>
<dbReference type="InterPro" id="IPR013848">
    <property type="entry name" value="Methylthiotransferase_N"/>
</dbReference>
<dbReference type="GO" id="GO:0051539">
    <property type="term" value="F:4 iron, 4 sulfur cluster binding"/>
    <property type="evidence" value="ECO:0007669"/>
    <property type="project" value="UniProtKB-KW"/>
</dbReference>
<evidence type="ECO:0000256" key="11">
    <source>
        <dbReference type="ARBA" id="ARBA00080698"/>
    </source>
</evidence>
<dbReference type="EMBL" id="MEVA01000009">
    <property type="protein sequence ID" value="OGC47443.1"/>
    <property type="molecule type" value="Genomic_DNA"/>
</dbReference>
<dbReference type="Pfam" id="PF00919">
    <property type="entry name" value="UPF0004"/>
    <property type="match status" value="1"/>
</dbReference>
<gene>
    <name evidence="15" type="ORF">A2886_03400</name>
</gene>
<evidence type="ECO:0000256" key="4">
    <source>
        <dbReference type="ARBA" id="ARBA00022679"/>
    </source>
</evidence>
<dbReference type="InterPro" id="IPR006638">
    <property type="entry name" value="Elp3/MiaA/NifB-like_rSAM"/>
</dbReference>
<protein>
    <recommendedName>
        <fullName evidence="10">tRNA-2-methylthio-N(6)-dimethylallyladenosine synthase</fullName>
        <ecNumber evidence="9">2.8.4.3</ecNumber>
    </recommendedName>
    <alternativeName>
        <fullName evidence="12">(Dimethylallyl)adenosine tRNA methylthiotransferase MiaB</fullName>
    </alternativeName>
    <alternativeName>
        <fullName evidence="11">tRNA-i(6)A37 methylthiotransferase</fullName>
    </alternativeName>
</protein>
<dbReference type="GO" id="GO:0035597">
    <property type="term" value="F:tRNA-2-methylthio-N(6)-dimethylallyladenosine(37) synthase activity"/>
    <property type="evidence" value="ECO:0007669"/>
    <property type="project" value="UniProtKB-EC"/>
</dbReference>
<dbReference type="SFLD" id="SFLDS00029">
    <property type="entry name" value="Radical_SAM"/>
    <property type="match status" value="1"/>
</dbReference>
<dbReference type="CDD" id="cd01335">
    <property type="entry name" value="Radical_SAM"/>
    <property type="match status" value="1"/>
</dbReference>
<evidence type="ECO:0000259" key="13">
    <source>
        <dbReference type="PROSITE" id="PS51449"/>
    </source>
</evidence>
<dbReference type="InterPro" id="IPR058240">
    <property type="entry name" value="rSAM_sf"/>
</dbReference>
<organism evidence="15 16">
    <name type="scientific">candidate division WWE3 bacterium RIFCSPHIGHO2_01_FULL_42_13</name>
    <dbReference type="NCBI Taxonomy" id="1802617"/>
    <lineage>
        <taxon>Bacteria</taxon>
        <taxon>Katanobacteria</taxon>
    </lineage>
</organism>
<name>A0A1F4UTB0_UNCKA</name>
<evidence type="ECO:0000259" key="14">
    <source>
        <dbReference type="PROSITE" id="PS51918"/>
    </source>
</evidence>
<dbReference type="InterPro" id="IPR007197">
    <property type="entry name" value="rSAM"/>
</dbReference>
<evidence type="ECO:0000256" key="1">
    <source>
        <dbReference type="ARBA" id="ARBA00001966"/>
    </source>
</evidence>
<evidence type="ECO:0000256" key="12">
    <source>
        <dbReference type="ARBA" id="ARBA00081141"/>
    </source>
</evidence>
<dbReference type="FunFam" id="3.40.50.12160:FF:000003">
    <property type="entry name" value="CDK5 regulatory subunit-associated protein 1"/>
    <property type="match status" value="1"/>
</dbReference>
<evidence type="ECO:0000256" key="2">
    <source>
        <dbReference type="ARBA" id="ARBA00003234"/>
    </source>
</evidence>
<keyword evidence="5" id="KW-0949">S-adenosyl-L-methionine</keyword>
<keyword evidence="4" id="KW-0808">Transferase</keyword>
<reference evidence="15 16" key="1">
    <citation type="journal article" date="2016" name="Nat. Commun.">
        <title>Thousands of microbial genomes shed light on interconnected biogeochemical processes in an aquifer system.</title>
        <authorList>
            <person name="Anantharaman K."/>
            <person name="Brown C.T."/>
            <person name="Hug L.A."/>
            <person name="Sharon I."/>
            <person name="Castelle C.J."/>
            <person name="Probst A.J."/>
            <person name="Thomas B.C."/>
            <person name="Singh A."/>
            <person name="Wilkins M.J."/>
            <person name="Karaoz U."/>
            <person name="Brodie E.L."/>
            <person name="Williams K.H."/>
            <person name="Hubbard S.S."/>
            <person name="Banfield J.F."/>
        </authorList>
    </citation>
    <scope>NUCLEOTIDE SEQUENCE [LARGE SCALE GENOMIC DNA]</scope>
</reference>
<sequence length="386" mass="44388">MEYKPKTYNILTYGCQANMADSSTMAGVLEALGFEKSPDYLKSDVFIVNTCSVRQKSEDKVYGLGKQLKRMKNRPFTIMAGCMVGSVTGERQRYEFEELKARTPWVNEYINPSQIPDIPQILKTNDLIGEWASDNAFPRVDSPDENNKIGYVNISFGCDNFCRFCVVPYARGKEISRSEEEILKEVSHLIMRGFKHIMLCGQNVNSWGLTWDEKFAIRAGSDDKLPFADLLRKVHEVEGLEKLSFISSNPFDFTTDLIETIQLPKIDNFLHIAVQSGNNDVLKRMNRRHTIEEFTSLLHQIKKAKPAVEFGTDIIVGFPGETREQFMDTVKLFQTIPFNVAFISMYSVRKGTPAEKLYEDDVSLEEKKWRHAELMRVWRECKPKLK</sequence>
<accession>A0A1F4UTB0</accession>